<reference evidence="2" key="1">
    <citation type="submission" date="2015-10" db="EMBL/GenBank/DDBJ databases">
        <title>Niche specialization of a soil ammonia-oxidizing archaeon, Candidatus Nitrosocosmicus oleophilus.</title>
        <authorList>
            <person name="Jung M.-Y."/>
            <person name="Rhee S.-K."/>
        </authorList>
    </citation>
    <scope>NUCLEOTIDE SEQUENCE [LARGE SCALE GENOMIC DNA]</scope>
    <source>
        <strain evidence="2">MY3</strain>
    </source>
</reference>
<evidence type="ECO:0000313" key="2">
    <source>
        <dbReference type="Proteomes" id="UP000058925"/>
    </source>
</evidence>
<dbReference type="EMBL" id="CP012850">
    <property type="protein sequence ID" value="ALI34326.1"/>
    <property type="molecule type" value="Genomic_DNA"/>
</dbReference>
<dbReference type="KEGG" id="taa:NMY3_00112"/>
<sequence>MFDSSNLFRFHEVVEGALLICNVISEKDVLLLVCSRISICLEVLFLNIQASPLPLQVLKMDST</sequence>
<keyword evidence="2" id="KW-1185">Reference proteome</keyword>
<dbReference type="Proteomes" id="UP000058925">
    <property type="component" value="Chromosome"/>
</dbReference>
<organism evidence="1 2">
    <name type="scientific">Candidatus Nitrosocosmicus oleophilus</name>
    <dbReference type="NCBI Taxonomy" id="1353260"/>
    <lineage>
        <taxon>Archaea</taxon>
        <taxon>Nitrososphaerota</taxon>
        <taxon>Nitrososphaeria</taxon>
        <taxon>Nitrososphaerales</taxon>
        <taxon>Nitrososphaeraceae</taxon>
        <taxon>Candidatus Nitrosocosmicus</taxon>
    </lineage>
</organism>
<protein>
    <submittedName>
        <fullName evidence="1">Uncharacterized protein</fullName>
    </submittedName>
</protein>
<accession>A0A654LUW9</accession>
<gene>
    <name evidence="1" type="ORF">NMY3_00112</name>
</gene>
<dbReference type="AlphaFoldDB" id="A0A654LUW9"/>
<name>A0A654LUW9_9ARCH</name>
<evidence type="ECO:0000313" key="1">
    <source>
        <dbReference type="EMBL" id="ALI34326.1"/>
    </source>
</evidence>
<proteinExistence type="predicted"/>